<accession>A0A398DP00</accession>
<dbReference type="Pfam" id="PF01420">
    <property type="entry name" value="Methylase_S"/>
    <property type="match status" value="1"/>
</dbReference>
<comment type="similarity">
    <text evidence="1">Belongs to the type-I restriction system S methylase family.</text>
</comment>
<sequence>MSKVRSYPHMEDSGIEWVGEIPTHWRILRLRSIFRNVSERNHPDAEVLSLYRDWGVLPKASRNDNHNVTSEDTTQYKFVRVGNLVINKMKAWQGSLAISGYEGIVSPAYYVCEFISEQVDKRFIHYLLRCDAYAQDFERLSTGMRVGQWDLGIGDFMRVPLICPSLVEQQEMSSYLDSACADINIAVAETKASIEEYKLLKQSVITQAVTKGLDPNVPMKDSGVEWIGEIPLTWNRGNLKVLFSFGRGLPITKADLTEDGVLVVSYGQIHAKTNTGTCLDDSLLRHVASSYLNTNVGSLIYNGDIVFADTSEDLEGMGNAVLMDRHEAVFAGYHTIVARPNDKTMSTYLAYLFRSDPWRSQLRSRATGIKVFSITQRMLKSCTVILPPEPDRSAIVSYLNSICARIDGLISEKQSMTSDLESYKKSLIYEVVTGKRRVA</sequence>
<keyword evidence="5" id="KW-0540">Nuclease</keyword>
<dbReference type="OrthoDB" id="9798929at2"/>
<keyword evidence="2" id="KW-0680">Restriction system</keyword>
<dbReference type="PANTHER" id="PTHR43140">
    <property type="entry name" value="TYPE-1 RESTRICTION ENZYME ECOKI SPECIFICITY PROTEIN"/>
    <property type="match status" value="1"/>
</dbReference>
<gene>
    <name evidence="5" type="ORF">SMC1_01905</name>
</gene>
<reference evidence="5 6" key="1">
    <citation type="submission" date="2018-09" db="EMBL/GenBank/DDBJ databases">
        <title>Discovery and Ecogenomic Context for Candidatus Cryosericales, a Global Caldiserica Order Active in Thawing Permafrost.</title>
        <authorList>
            <person name="Martinez M.A."/>
            <person name="Woodcroft B.J."/>
            <person name="Ignacio Espinoza J.C."/>
            <person name="Zayed A."/>
            <person name="Singleton C.M."/>
            <person name="Boyd J."/>
            <person name="Li Y.-F."/>
            <person name="Purvine S."/>
            <person name="Maughan H."/>
            <person name="Hodgkins S.B."/>
            <person name="Anderson D."/>
            <person name="Sederholm M."/>
            <person name="Temperton B."/>
            <person name="Saleska S.R."/>
            <person name="Tyson G.W."/>
            <person name="Rich V.I."/>
        </authorList>
    </citation>
    <scope>NUCLEOTIDE SEQUENCE [LARGE SCALE GENOMIC DNA]</scope>
    <source>
        <strain evidence="5 6">SMC1</strain>
    </source>
</reference>
<dbReference type="Proteomes" id="UP000266113">
    <property type="component" value="Unassembled WGS sequence"/>
</dbReference>
<keyword evidence="5" id="KW-0378">Hydrolase</keyword>
<evidence type="ECO:0000256" key="2">
    <source>
        <dbReference type="ARBA" id="ARBA00022747"/>
    </source>
</evidence>
<dbReference type="InterPro" id="IPR051212">
    <property type="entry name" value="Type-I_RE_S_subunit"/>
</dbReference>
<keyword evidence="6" id="KW-1185">Reference proteome</keyword>
<evidence type="ECO:0000259" key="4">
    <source>
        <dbReference type="Pfam" id="PF01420"/>
    </source>
</evidence>
<dbReference type="RefSeq" id="WP_119085124.1">
    <property type="nucleotide sequence ID" value="NZ_QXIY01000005.1"/>
</dbReference>
<dbReference type="GO" id="GO:0003677">
    <property type="term" value="F:DNA binding"/>
    <property type="evidence" value="ECO:0007669"/>
    <property type="project" value="UniProtKB-KW"/>
</dbReference>
<keyword evidence="5" id="KW-0255">Endonuclease</keyword>
<dbReference type="PANTHER" id="PTHR43140:SF1">
    <property type="entry name" value="TYPE I RESTRICTION ENZYME ECOKI SPECIFICITY SUBUNIT"/>
    <property type="match status" value="1"/>
</dbReference>
<organism evidence="5 6">
    <name type="scientific">Candidatus Cryosericum septentrionale</name>
    <dbReference type="NCBI Taxonomy" id="2290913"/>
    <lineage>
        <taxon>Bacteria</taxon>
        <taxon>Pseudomonadati</taxon>
        <taxon>Caldisericota/Cryosericota group</taxon>
        <taxon>Candidatus Cryosericota</taxon>
        <taxon>Candidatus Cryosericia</taxon>
        <taxon>Candidatus Cryosericales</taxon>
        <taxon>Candidatus Cryosericaceae</taxon>
        <taxon>Candidatus Cryosericum</taxon>
    </lineage>
</organism>
<keyword evidence="3" id="KW-0238">DNA-binding</keyword>
<dbReference type="Gene3D" id="3.90.220.20">
    <property type="entry name" value="DNA methylase specificity domains"/>
    <property type="match status" value="2"/>
</dbReference>
<evidence type="ECO:0000313" key="6">
    <source>
        <dbReference type="Proteomes" id="UP000266113"/>
    </source>
</evidence>
<evidence type="ECO:0000313" key="5">
    <source>
        <dbReference type="EMBL" id="RIE17396.1"/>
    </source>
</evidence>
<dbReference type="EMBL" id="QXIY01000005">
    <property type="protein sequence ID" value="RIE17396.1"/>
    <property type="molecule type" value="Genomic_DNA"/>
</dbReference>
<dbReference type="GO" id="GO:0009307">
    <property type="term" value="P:DNA restriction-modification system"/>
    <property type="evidence" value="ECO:0007669"/>
    <property type="project" value="UniProtKB-KW"/>
</dbReference>
<name>A0A398DP00_9BACT</name>
<protein>
    <submittedName>
        <fullName evidence="5">Restriction endonuclease subunit S</fullName>
    </submittedName>
</protein>
<evidence type="ECO:0000256" key="3">
    <source>
        <dbReference type="ARBA" id="ARBA00023125"/>
    </source>
</evidence>
<comment type="caution">
    <text evidence="5">The sequence shown here is derived from an EMBL/GenBank/DDBJ whole genome shotgun (WGS) entry which is preliminary data.</text>
</comment>
<dbReference type="InterPro" id="IPR000055">
    <property type="entry name" value="Restrct_endonuc_typeI_TRD"/>
</dbReference>
<proteinExistence type="inferred from homology"/>
<feature type="domain" description="Type I restriction modification DNA specificity" evidence="4">
    <location>
        <begin position="25"/>
        <end position="194"/>
    </location>
</feature>
<evidence type="ECO:0000256" key="1">
    <source>
        <dbReference type="ARBA" id="ARBA00010923"/>
    </source>
</evidence>
<dbReference type="InterPro" id="IPR044946">
    <property type="entry name" value="Restrct_endonuc_typeI_TRD_sf"/>
</dbReference>
<dbReference type="GO" id="GO:0004519">
    <property type="term" value="F:endonuclease activity"/>
    <property type="evidence" value="ECO:0007669"/>
    <property type="project" value="UniProtKB-KW"/>
</dbReference>
<dbReference type="AlphaFoldDB" id="A0A398DP00"/>
<dbReference type="Gene3D" id="1.10.287.1120">
    <property type="entry name" value="Bipartite methylase S protein"/>
    <property type="match status" value="1"/>
</dbReference>
<dbReference type="SUPFAM" id="SSF116734">
    <property type="entry name" value="DNA methylase specificity domain"/>
    <property type="match status" value="2"/>
</dbReference>